<evidence type="ECO:0000256" key="4">
    <source>
        <dbReference type="PROSITE-ProRule" id="PRU00261"/>
    </source>
</evidence>
<feature type="signal peptide" evidence="5">
    <location>
        <begin position="1"/>
        <end position="21"/>
    </location>
</feature>
<comment type="caution">
    <text evidence="4">Lacks conserved residue(s) required for the propagation of feature annotation.</text>
</comment>
<dbReference type="InterPro" id="IPR003591">
    <property type="entry name" value="Leu-rich_rpt_typical-subtyp"/>
</dbReference>
<name>A0A1Y1XQZ7_9FUNG</name>
<keyword evidence="1" id="KW-0433">Leucine-rich repeat</keyword>
<feature type="chain" id="PRO_5012530803" evidence="5">
    <location>
        <begin position="22"/>
        <end position="991"/>
    </location>
</feature>
<dbReference type="PROSITE" id="PS50941">
    <property type="entry name" value="CHIT_BIND_I_2"/>
    <property type="match status" value="5"/>
</dbReference>
<gene>
    <name evidence="7" type="ORF">BCR32DRAFT_324020</name>
</gene>
<dbReference type="InterPro" id="IPR036861">
    <property type="entry name" value="Endochitinase-like_sf"/>
</dbReference>
<feature type="domain" description="Chitin-binding type-1" evidence="6">
    <location>
        <begin position="913"/>
        <end position="946"/>
    </location>
</feature>
<dbReference type="AlphaFoldDB" id="A0A1Y1XQZ7"/>
<dbReference type="Gene3D" id="3.30.60.10">
    <property type="entry name" value="Endochitinase-like"/>
    <property type="match status" value="5"/>
</dbReference>
<protein>
    <submittedName>
        <fullName evidence="7">L domain-like protein</fullName>
    </submittedName>
</protein>
<dbReference type="GO" id="GO:0005737">
    <property type="term" value="C:cytoplasm"/>
    <property type="evidence" value="ECO:0007669"/>
    <property type="project" value="TreeGrafter"/>
</dbReference>
<feature type="disulfide bond" evidence="4">
    <location>
        <begin position="964"/>
        <end position="978"/>
    </location>
</feature>
<dbReference type="InterPro" id="IPR001002">
    <property type="entry name" value="Chitin-bd_1"/>
</dbReference>
<dbReference type="SMART" id="SM00365">
    <property type="entry name" value="LRR_SD22"/>
    <property type="match status" value="7"/>
</dbReference>
<dbReference type="PANTHER" id="PTHR48051">
    <property type="match status" value="1"/>
</dbReference>
<feature type="domain" description="Chitin-binding type-1" evidence="6">
    <location>
        <begin position="949"/>
        <end position="991"/>
    </location>
</feature>
<dbReference type="OrthoDB" id="536881at2759"/>
<dbReference type="PROSITE" id="PS51450">
    <property type="entry name" value="LRR"/>
    <property type="match status" value="2"/>
</dbReference>
<proteinExistence type="predicted"/>
<dbReference type="Pfam" id="PF23598">
    <property type="entry name" value="LRR_14"/>
    <property type="match status" value="1"/>
</dbReference>
<dbReference type="InterPro" id="IPR018371">
    <property type="entry name" value="Chitin-binding_1_CS"/>
</dbReference>
<evidence type="ECO:0000259" key="6">
    <source>
        <dbReference type="PROSITE" id="PS50941"/>
    </source>
</evidence>
<organism evidence="7 8">
    <name type="scientific">Anaeromyces robustus</name>
    <dbReference type="NCBI Taxonomy" id="1754192"/>
    <lineage>
        <taxon>Eukaryota</taxon>
        <taxon>Fungi</taxon>
        <taxon>Fungi incertae sedis</taxon>
        <taxon>Chytridiomycota</taxon>
        <taxon>Chytridiomycota incertae sedis</taxon>
        <taxon>Neocallimastigomycetes</taxon>
        <taxon>Neocallimastigales</taxon>
        <taxon>Neocallimastigaceae</taxon>
        <taxon>Anaeromyces</taxon>
    </lineage>
</organism>
<dbReference type="PROSITE" id="PS00026">
    <property type="entry name" value="CHIT_BIND_I_1"/>
    <property type="match status" value="1"/>
</dbReference>
<feature type="disulfide bond" evidence="4">
    <location>
        <begin position="829"/>
        <end position="841"/>
    </location>
</feature>
<reference evidence="7 8" key="1">
    <citation type="submission" date="2016-08" db="EMBL/GenBank/DDBJ databases">
        <title>A Parts List for Fungal Cellulosomes Revealed by Comparative Genomics.</title>
        <authorList>
            <consortium name="DOE Joint Genome Institute"/>
            <person name="Haitjema C.H."/>
            <person name="Gilmore S.P."/>
            <person name="Henske J.K."/>
            <person name="Solomon K.V."/>
            <person name="De Groot R."/>
            <person name="Kuo A."/>
            <person name="Mondo S.J."/>
            <person name="Salamov A.A."/>
            <person name="Labutti K."/>
            <person name="Zhao Z."/>
            <person name="Chiniquy J."/>
            <person name="Barry K."/>
            <person name="Brewer H.M."/>
            <person name="Purvine S.O."/>
            <person name="Wright A.T."/>
            <person name="Boxma B."/>
            <person name="Van Alen T."/>
            <person name="Hackstein J.H."/>
            <person name="Baker S.E."/>
            <person name="Grigoriev I.V."/>
            <person name="O'Malley M.A."/>
        </authorList>
    </citation>
    <scope>NUCLEOTIDE SEQUENCE [LARGE SCALE GENOMIC DNA]</scope>
    <source>
        <strain evidence="7 8">S4</strain>
    </source>
</reference>
<feature type="disulfide bond" evidence="4">
    <location>
        <begin position="834"/>
        <end position="848"/>
    </location>
</feature>
<feature type="domain" description="Chitin-binding type-1" evidence="6">
    <location>
        <begin position="868"/>
        <end position="912"/>
    </location>
</feature>
<feature type="disulfide bond" evidence="4">
    <location>
        <begin position="883"/>
        <end position="897"/>
    </location>
</feature>
<comment type="caution">
    <text evidence="7">The sequence shown here is derived from an EMBL/GenBank/DDBJ whole genome shotgun (WGS) entry which is preliminary data.</text>
</comment>
<dbReference type="Pfam" id="PF00187">
    <property type="entry name" value="Chitin_bind_1"/>
    <property type="match status" value="4"/>
</dbReference>
<keyword evidence="2 4" id="KW-0147">Chitin-binding</keyword>
<feature type="disulfide bond" evidence="4">
    <location>
        <begin position="780"/>
        <end position="792"/>
    </location>
</feature>
<dbReference type="CDD" id="cd00035">
    <property type="entry name" value="ChtBD1"/>
    <property type="match status" value="5"/>
</dbReference>
<keyword evidence="5" id="KW-0732">Signal</keyword>
<feature type="disulfide bond" evidence="4">
    <location>
        <begin position="917"/>
        <end position="931"/>
    </location>
</feature>
<dbReference type="InterPro" id="IPR032675">
    <property type="entry name" value="LRR_dom_sf"/>
</dbReference>
<evidence type="ECO:0000256" key="3">
    <source>
        <dbReference type="ARBA" id="ARBA00022737"/>
    </source>
</evidence>
<dbReference type="Proteomes" id="UP000193944">
    <property type="component" value="Unassembled WGS sequence"/>
</dbReference>
<evidence type="ECO:0000256" key="2">
    <source>
        <dbReference type="ARBA" id="ARBA00022669"/>
    </source>
</evidence>
<accession>A0A1Y1XQZ7</accession>
<feature type="disulfide bond" evidence="4">
    <location>
        <begin position="959"/>
        <end position="971"/>
    </location>
</feature>
<evidence type="ECO:0000313" key="7">
    <source>
        <dbReference type="EMBL" id="ORX88191.1"/>
    </source>
</evidence>
<evidence type="ECO:0000256" key="1">
    <source>
        <dbReference type="ARBA" id="ARBA00022614"/>
    </source>
</evidence>
<feature type="disulfide bond" evidence="4">
    <location>
        <begin position="785"/>
        <end position="799"/>
    </location>
</feature>
<keyword evidence="8" id="KW-1185">Reference proteome</keyword>
<feature type="disulfide bond" evidence="4">
    <location>
        <begin position="878"/>
        <end position="890"/>
    </location>
</feature>
<dbReference type="InterPro" id="IPR050216">
    <property type="entry name" value="LRR_domain-containing"/>
</dbReference>
<dbReference type="Gene3D" id="3.80.10.10">
    <property type="entry name" value="Ribonuclease Inhibitor"/>
    <property type="match status" value="3"/>
</dbReference>
<dbReference type="SMART" id="SM00270">
    <property type="entry name" value="ChtBD1"/>
    <property type="match status" value="5"/>
</dbReference>
<keyword evidence="3" id="KW-0677">Repeat</keyword>
<evidence type="ECO:0000313" key="8">
    <source>
        <dbReference type="Proteomes" id="UP000193944"/>
    </source>
</evidence>
<dbReference type="InterPro" id="IPR001611">
    <property type="entry name" value="Leu-rich_rpt"/>
</dbReference>
<feature type="domain" description="Chitin-binding type-1" evidence="6">
    <location>
        <begin position="770"/>
        <end position="814"/>
    </location>
</feature>
<keyword evidence="4" id="KW-1015">Disulfide bond</keyword>
<sequence length="991" mass="111094">MKVKLQYYLLLLFQIFNIILAEKEFKGDCKEIREKLIEYNYKDNFRNCVEDEEGKVTELRIFSYCFQEDEFNSILSYDTIKKLDIDIYVPYPAKYEQENIETMECGLTETLPSGLSKLNNLEILLLEGFSNFQKNDLKKIPSSVKTLLFGDYSVPQYVIDELPTLTNLEELQLEKTKFDLKLNLEPLKELKISSLTLKYGKGKLTDDTYYIPEIINYFNNLKKLTITGYLLDQKIIDEISNLNENGIYLENLSFRSCGFEDDTSIDSLKKLKSLKYLEFFESLINCSIDNDLFGDKKCPLTNVPESIFKLPSLEELVIYGQNGVTFSFPSEPIENGNLKNFTIRFCYSSSISEKIGNLRSLENLSITFTNIESLDGVEKLENLKKLYITSESYTNKILTELPKDFGNLKNLEYIYLNNQKIETLPESFGDLTNLKYINMNFNILKKLPDSFGNLKNLKECYIRVNNLRSLPENFGNLTNLVILDLSYNRISEIPDSFFNLKNLEILGLYGNLIYLSEGYGNLVNLKEFNTSDCKGDFPKSLANLQKLTVLNLINCEFASIPDEIGEITNLKILNLIKGTIKELPKTIGNLKNLEELYLSEHELTVFPEELSSLKNLKSLDLSKNQIDDEIPESYQQLTELTYLNFSKNINIKGVAINGKKLTMCSYGDIASTKDLCTIENLVCNSSIKLCTNITATTSSSSSTTTTTSTTITTTTTTSIKSESTTSTTKPVTTTTSTTKPVTTTITSTTTTKPVITTTKTSKYPISTNTSGKCGKDFGSCPSNGCCSKDGYCGKTDDYCAITKGCQSEFGHCNKDYNINGKCGKDVGSCPFDQCCSKYGYCGKTDEYCAITKGCQSEFGHCNKDYDDNGKCGKEIGQCPPDKCCSRYGYCGTSNDYCSISKGCQSEFGKCKCPSGQCCSKYGYCGTLDAYCLISKGCQLDYGQCKNDTQGKCGKNIGQCPSGQCCSKYGYCGKSKDYCGKGCQNEFGKCDL</sequence>
<dbReference type="InterPro" id="IPR055414">
    <property type="entry name" value="LRR_R13L4/SHOC2-like"/>
</dbReference>
<reference evidence="7 8" key="2">
    <citation type="submission" date="2016-08" db="EMBL/GenBank/DDBJ databases">
        <title>Pervasive Adenine N6-methylation of Active Genes in Fungi.</title>
        <authorList>
            <consortium name="DOE Joint Genome Institute"/>
            <person name="Mondo S.J."/>
            <person name="Dannebaum R.O."/>
            <person name="Kuo R.C."/>
            <person name="Labutti K."/>
            <person name="Haridas S."/>
            <person name="Kuo A."/>
            <person name="Salamov A."/>
            <person name="Ahrendt S.R."/>
            <person name="Lipzen A."/>
            <person name="Sullivan W."/>
            <person name="Andreopoulos W.B."/>
            <person name="Clum A."/>
            <person name="Lindquist E."/>
            <person name="Daum C."/>
            <person name="Ramamoorthy G.K."/>
            <person name="Gryganskyi A."/>
            <person name="Culley D."/>
            <person name="Magnuson J.K."/>
            <person name="James T.Y."/>
            <person name="O'Malley M.A."/>
            <person name="Stajich J.E."/>
            <person name="Spatafora J.W."/>
            <person name="Visel A."/>
            <person name="Grigoriev I.V."/>
        </authorList>
    </citation>
    <scope>NUCLEOTIDE SEQUENCE [LARGE SCALE GENOMIC DNA]</scope>
    <source>
        <strain evidence="7 8">S4</strain>
    </source>
</reference>
<dbReference type="SMART" id="SM00364">
    <property type="entry name" value="LRR_BAC"/>
    <property type="match status" value="5"/>
</dbReference>
<dbReference type="EMBL" id="MCFG01000001">
    <property type="protein sequence ID" value="ORX88191.1"/>
    <property type="molecule type" value="Genomic_DNA"/>
</dbReference>
<feature type="domain" description="Chitin-binding type-1" evidence="6">
    <location>
        <begin position="819"/>
        <end position="863"/>
    </location>
</feature>
<dbReference type="SUPFAM" id="SSF57016">
    <property type="entry name" value="Plant lectins/antimicrobial peptides"/>
    <property type="match status" value="5"/>
</dbReference>
<evidence type="ECO:0000256" key="5">
    <source>
        <dbReference type="SAM" id="SignalP"/>
    </source>
</evidence>
<dbReference type="PANTHER" id="PTHR48051:SF54">
    <property type="entry name" value="LEUCINE-RICH REPEAT-CONTAINING PROTEIN"/>
    <property type="match status" value="1"/>
</dbReference>
<dbReference type="SMART" id="SM00369">
    <property type="entry name" value="LRR_TYP"/>
    <property type="match status" value="7"/>
</dbReference>
<dbReference type="Pfam" id="PF13855">
    <property type="entry name" value="LRR_8"/>
    <property type="match status" value="2"/>
</dbReference>
<dbReference type="GO" id="GO:0008061">
    <property type="term" value="F:chitin binding"/>
    <property type="evidence" value="ECO:0007669"/>
    <property type="project" value="UniProtKB-UniRule"/>
</dbReference>
<dbReference type="SUPFAM" id="SSF52058">
    <property type="entry name" value="L domain-like"/>
    <property type="match status" value="3"/>
</dbReference>